<name>A0A5N1IME1_9BACT</name>
<evidence type="ECO:0000313" key="2">
    <source>
        <dbReference type="Proteomes" id="UP000326570"/>
    </source>
</evidence>
<proteinExistence type="predicted"/>
<dbReference type="RefSeq" id="WP_150904664.1">
    <property type="nucleotide sequence ID" value="NZ_VTWT01000008.1"/>
</dbReference>
<dbReference type="Proteomes" id="UP000326570">
    <property type="component" value="Unassembled WGS sequence"/>
</dbReference>
<dbReference type="EMBL" id="VTWT01000008">
    <property type="protein sequence ID" value="KAA9331141.1"/>
    <property type="molecule type" value="Genomic_DNA"/>
</dbReference>
<organism evidence="1 2">
    <name type="scientific">Adhaeribacter soli</name>
    <dbReference type="NCBI Taxonomy" id="2607655"/>
    <lineage>
        <taxon>Bacteria</taxon>
        <taxon>Pseudomonadati</taxon>
        <taxon>Bacteroidota</taxon>
        <taxon>Cytophagia</taxon>
        <taxon>Cytophagales</taxon>
        <taxon>Hymenobacteraceae</taxon>
        <taxon>Adhaeribacter</taxon>
    </lineage>
</organism>
<gene>
    <name evidence="1" type="ORF">F0P94_14695</name>
</gene>
<comment type="caution">
    <text evidence="1">The sequence shown here is derived from an EMBL/GenBank/DDBJ whole genome shotgun (WGS) entry which is preliminary data.</text>
</comment>
<sequence>MVTVTGFKTKNTTEGKAFNVLILQGDLEFIPSKTTGKFYATARTCSISCTFNEVVCEGLIGKTLPGAIEKMQCEPYDYTVKETGEVIKLDYSYYYNPNPKTVEQEVFQVKVAA</sequence>
<keyword evidence="2" id="KW-1185">Reference proteome</keyword>
<accession>A0A5N1IME1</accession>
<dbReference type="AlphaFoldDB" id="A0A5N1IME1"/>
<evidence type="ECO:0000313" key="1">
    <source>
        <dbReference type="EMBL" id="KAA9331141.1"/>
    </source>
</evidence>
<reference evidence="1 2" key="1">
    <citation type="submission" date="2019-09" db="EMBL/GenBank/DDBJ databases">
        <title>Genome sequence of Adhaeribacter sp. M2.</title>
        <authorList>
            <person name="Srinivasan S."/>
        </authorList>
    </citation>
    <scope>NUCLEOTIDE SEQUENCE [LARGE SCALE GENOMIC DNA]</scope>
    <source>
        <strain evidence="1 2">M2</strain>
    </source>
</reference>
<protein>
    <submittedName>
        <fullName evidence="1">Uncharacterized protein</fullName>
    </submittedName>
</protein>